<keyword evidence="5" id="KW-0997">Cell inner membrane</keyword>
<gene>
    <name evidence="15" type="ORF">NCTC13645_02442</name>
</gene>
<keyword evidence="12 14" id="KW-0472">Membrane</keyword>
<evidence type="ECO:0000256" key="11">
    <source>
        <dbReference type="ARBA" id="ARBA00023004"/>
    </source>
</evidence>
<dbReference type="Pfam" id="PF01654">
    <property type="entry name" value="Cyt_bd_oxida_I"/>
    <property type="match status" value="1"/>
</dbReference>
<name>A0A380P8Y2_WEIVI</name>
<evidence type="ECO:0000256" key="10">
    <source>
        <dbReference type="ARBA" id="ARBA00022989"/>
    </source>
</evidence>
<dbReference type="Proteomes" id="UP000254621">
    <property type="component" value="Unassembled WGS sequence"/>
</dbReference>
<comment type="similarity">
    <text evidence="2">Belongs to the cytochrome ubiquinol oxidase subunit 1 family.</text>
</comment>
<dbReference type="GO" id="GO:0020037">
    <property type="term" value="F:heme binding"/>
    <property type="evidence" value="ECO:0007669"/>
    <property type="project" value="TreeGrafter"/>
</dbReference>
<evidence type="ECO:0000256" key="2">
    <source>
        <dbReference type="ARBA" id="ARBA00009819"/>
    </source>
</evidence>
<evidence type="ECO:0000256" key="14">
    <source>
        <dbReference type="SAM" id="Phobius"/>
    </source>
</evidence>
<feature type="transmembrane region" description="Helical" evidence="14">
    <location>
        <begin position="96"/>
        <end position="116"/>
    </location>
</feature>
<dbReference type="AlphaFoldDB" id="A0A380P8Y2"/>
<dbReference type="GO" id="GO:0070069">
    <property type="term" value="C:cytochrome complex"/>
    <property type="evidence" value="ECO:0007669"/>
    <property type="project" value="InterPro"/>
</dbReference>
<evidence type="ECO:0000256" key="7">
    <source>
        <dbReference type="ARBA" id="ARBA00022692"/>
    </source>
</evidence>
<keyword evidence="4" id="KW-1003">Cell membrane</keyword>
<dbReference type="PANTHER" id="PTHR30365:SF0">
    <property type="entry name" value="CYTOCHROME BD-I UBIQUINOL OXIDASE SUBUNIT 1"/>
    <property type="match status" value="1"/>
</dbReference>
<evidence type="ECO:0000256" key="1">
    <source>
        <dbReference type="ARBA" id="ARBA00004429"/>
    </source>
</evidence>
<organism evidence="15 16">
    <name type="scientific">Weissella viridescens</name>
    <name type="common">Lactobacillus viridescens</name>
    <dbReference type="NCBI Taxonomy" id="1629"/>
    <lineage>
        <taxon>Bacteria</taxon>
        <taxon>Bacillati</taxon>
        <taxon>Bacillota</taxon>
        <taxon>Bacilli</taxon>
        <taxon>Lactobacillales</taxon>
        <taxon>Lactobacillaceae</taxon>
        <taxon>Weissella</taxon>
    </lineage>
</organism>
<keyword evidence="11" id="KW-0408">Iron</keyword>
<proteinExistence type="inferred from homology"/>
<evidence type="ECO:0000256" key="5">
    <source>
        <dbReference type="ARBA" id="ARBA00022519"/>
    </source>
</evidence>
<dbReference type="InterPro" id="IPR002585">
    <property type="entry name" value="Cyt-d_ubiquinol_oxidase_su_1"/>
</dbReference>
<keyword evidence="9" id="KW-0249">Electron transport</keyword>
<dbReference type="GO" id="GO:0019646">
    <property type="term" value="P:aerobic electron transport chain"/>
    <property type="evidence" value="ECO:0007669"/>
    <property type="project" value="InterPro"/>
</dbReference>
<evidence type="ECO:0000313" key="16">
    <source>
        <dbReference type="Proteomes" id="UP000254621"/>
    </source>
</evidence>
<feature type="region of interest" description="Disordered" evidence="13">
    <location>
        <begin position="131"/>
        <end position="154"/>
    </location>
</feature>
<comment type="subcellular location">
    <subcellularLocation>
        <location evidence="1">Cell inner membrane</location>
        <topology evidence="1">Multi-pass membrane protein</topology>
    </subcellularLocation>
</comment>
<evidence type="ECO:0000313" key="15">
    <source>
        <dbReference type="EMBL" id="SUP61307.1"/>
    </source>
</evidence>
<sequence>MFHQHIIYAFRVMAGVAGVLGLLAAVAWWFTRAKSTFDITKYRWVLWIFGIATFIPFFGTTAGWLITELGRYPWIVYGVLTIADAVSPNVSFASLFISNIIYFLTFTALGGVMIYLSRRVMIQGPDYVDEEVDDEQAPADPFSADSFDEKGGND</sequence>
<keyword evidence="10 14" id="KW-1133">Transmembrane helix</keyword>
<reference evidence="15 16" key="1">
    <citation type="submission" date="2018-06" db="EMBL/GenBank/DDBJ databases">
        <authorList>
            <consortium name="Pathogen Informatics"/>
            <person name="Doyle S."/>
        </authorList>
    </citation>
    <scope>NUCLEOTIDE SEQUENCE [LARGE SCALE GENOMIC DNA]</scope>
    <source>
        <strain evidence="15 16">NCTC13645</strain>
    </source>
</reference>
<evidence type="ECO:0000256" key="4">
    <source>
        <dbReference type="ARBA" id="ARBA00022475"/>
    </source>
</evidence>
<evidence type="ECO:0000256" key="6">
    <source>
        <dbReference type="ARBA" id="ARBA00022617"/>
    </source>
</evidence>
<dbReference type="GO" id="GO:0005886">
    <property type="term" value="C:plasma membrane"/>
    <property type="evidence" value="ECO:0007669"/>
    <property type="project" value="UniProtKB-SubCell"/>
</dbReference>
<feature type="transmembrane region" description="Helical" evidence="14">
    <location>
        <begin position="42"/>
        <end position="66"/>
    </location>
</feature>
<dbReference type="PANTHER" id="PTHR30365">
    <property type="entry name" value="CYTOCHROME D UBIQUINOL OXIDASE"/>
    <property type="match status" value="1"/>
</dbReference>
<protein>
    <submittedName>
        <fullName evidence="15">Cytochrome bd-II oxidase subunit 1</fullName>
    </submittedName>
</protein>
<keyword evidence="3" id="KW-0813">Transport</keyword>
<keyword evidence="7 14" id="KW-0812">Transmembrane</keyword>
<keyword evidence="6" id="KW-0349">Heme</keyword>
<evidence type="ECO:0000256" key="9">
    <source>
        <dbReference type="ARBA" id="ARBA00022982"/>
    </source>
</evidence>
<dbReference type="GO" id="GO:0046872">
    <property type="term" value="F:metal ion binding"/>
    <property type="evidence" value="ECO:0007669"/>
    <property type="project" value="UniProtKB-KW"/>
</dbReference>
<evidence type="ECO:0000256" key="13">
    <source>
        <dbReference type="SAM" id="MobiDB-lite"/>
    </source>
</evidence>
<evidence type="ECO:0000256" key="8">
    <source>
        <dbReference type="ARBA" id="ARBA00022723"/>
    </source>
</evidence>
<evidence type="ECO:0000256" key="12">
    <source>
        <dbReference type="ARBA" id="ARBA00023136"/>
    </source>
</evidence>
<feature type="transmembrane region" description="Helical" evidence="14">
    <location>
        <begin position="6"/>
        <end position="30"/>
    </location>
</feature>
<dbReference type="EMBL" id="UHIV01000006">
    <property type="protein sequence ID" value="SUP61307.1"/>
    <property type="molecule type" value="Genomic_DNA"/>
</dbReference>
<dbReference type="GO" id="GO:0009055">
    <property type="term" value="F:electron transfer activity"/>
    <property type="evidence" value="ECO:0007669"/>
    <property type="project" value="InterPro"/>
</dbReference>
<evidence type="ECO:0000256" key="3">
    <source>
        <dbReference type="ARBA" id="ARBA00022448"/>
    </source>
</evidence>
<dbReference type="STRING" id="1629.IV50_GL001003"/>
<accession>A0A380P8Y2</accession>
<keyword evidence="8" id="KW-0479">Metal-binding</keyword>
<dbReference type="GO" id="GO:0016682">
    <property type="term" value="F:oxidoreductase activity, acting on diphenols and related substances as donors, oxygen as acceptor"/>
    <property type="evidence" value="ECO:0007669"/>
    <property type="project" value="TreeGrafter"/>
</dbReference>